<protein>
    <recommendedName>
        <fullName evidence="4">G protein-coupled receptor</fullName>
    </recommendedName>
</protein>
<dbReference type="InterPro" id="IPR019423">
    <property type="entry name" value="7TM_GPCR_serpentine_rcpt_Srj"/>
</dbReference>
<dbReference type="PANTHER" id="PTHR45907">
    <property type="entry name" value="SERPENTINE RECEPTOR, CLASS J"/>
    <property type="match status" value="1"/>
</dbReference>
<reference evidence="3" key="1">
    <citation type="submission" date="2022-10" db="EMBL/GenBank/DDBJ databases">
        <title>Genome assembly of Pristionchus species.</title>
        <authorList>
            <person name="Yoshida K."/>
            <person name="Sommer R.J."/>
        </authorList>
    </citation>
    <scope>NUCLEOTIDE SEQUENCE [LARGE SCALE GENOMIC DNA]</scope>
    <source>
        <strain evidence="3">RS5460</strain>
    </source>
</reference>
<dbReference type="AlphaFoldDB" id="A0AAN5CLI8"/>
<name>A0AAN5CLI8_9BILA</name>
<evidence type="ECO:0000313" key="2">
    <source>
        <dbReference type="EMBL" id="GMR46598.1"/>
    </source>
</evidence>
<feature type="non-terminal residue" evidence="2">
    <location>
        <position position="1"/>
    </location>
</feature>
<keyword evidence="1" id="KW-0812">Transmembrane</keyword>
<dbReference type="Pfam" id="PF10326">
    <property type="entry name" value="7TM_GPCR_Str"/>
    <property type="match status" value="1"/>
</dbReference>
<feature type="transmembrane region" description="Helical" evidence="1">
    <location>
        <begin position="120"/>
        <end position="141"/>
    </location>
</feature>
<evidence type="ECO:0000313" key="3">
    <source>
        <dbReference type="Proteomes" id="UP001328107"/>
    </source>
</evidence>
<feature type="transmembrane region" description="Helical" evidence="1">
    <location>
        <begin position="38"/>
        <end position="59"/>
    </location>
</feature>
<accession>A0AAN5CLI8</accession>
<dbReference type="PANTHER" id="PTHR45907:SF16">
    <property type="entry name" value="SERPENTINE RECEPTOR, CLASS J"/>
    <property type="match status" value="1"/>
</dbReference>
<sequence length="236" mass="26689">FQEITRIIHISTTMIAYVLNFMLLYIMRTSPKKDIGPYRILLTFFVISDLYFNTVHFIVYPVSSSFVLNFTLTANPLIFQIQGIALYGGAYGHAFPILIFHFLYRMLAIKHPQLLQHFRIIFSALVAATAASNVLMFAVFYCFFGPDEESLRLLAPVFNGSVHLSLIHTTLHCREARATGLLGGGDVRGSAMEKSHRSGNDVLDDGCRIRHHYFLHCSHKHVSKATKEKRADNAPP</sequence>
<feature type="transmembrane region" description="Helical" evidence="1">
    <location>
        <begin position="6"/>
        <end position="26"/>
    </location>
</feature>
<keyword evidence="3" id="KW-1185">Reference proteome</keyword>
<keyword evidence="1" id="KW-1133">Transmembrane helix</keyword>
<organism evidence="2 3">
    <name type="scientific">Pristionchus mayeri</name>
    <dbReference type="NCBI Taxonomy" id="1317129"/>
    <lineage>
        <taxon>Eukaryota</taxon>
        <taxon>Metazoa</taxon>
        <taxon>Ecdysozoa</taxon>
        <taxon>Nematoda</taxon>
        <taxon>Chromadorea</taxon>
        <taxon>Rhabditida</taxon>
        <taxon>Rhabditina</taxon>
        <taxon>Diplogasteromorpha</taxon>
        <taxon>Diplogasteroidea</taxon>
        <taxon>Neodiplogasteridae</taxon>
        <taxon>Pristionchus</taxon>
    </lineage>
</organism>
<dbReference type="InterPro" id="IPR019428">
    <property type="entry name" value="7TM_GPCR_serpentine_rcpt_Str"/>
</dbReference>
<evidence type="ECO:0008006" key="4">
    <source>
        <dbReference type="Google" id="ProtNLM"/>
    </source>
</evidence>
<proteinExistence type="predicted"/>
<gene>
    <name evidence="2" type="ORF">PMAYCL1PPCAC_16793</name>
</gene>
<evidence type="ECO:0000256" key="1">
    <source>
        <dbReference type="SAM" id="Phobius"/>
    </source>
</evidence>
<keyword evidence="1" id="KW-0472">Membrane</keyword>
<comment type="caution">
    <text evidence="2">The sequence shown here is derived from an EMBL/GenBank/DDBJ whole genome shotgun (WGS) entry which is preliminary data.</text>
</comment>
<feature type="transmembrane region" description="Helical" evidence="1">
    <location>
        <begin position="79"/>
        <end position="100"/>
    </location>
</feature>
<dbReference type="Proteomes" id="UP001328107">
    <property type="component" value="Unassembled WGS sequence"/>
</dbReference>
<dbReference type="EMBL" id="BTRK01000004">
    <property type="protein sequence ID" value="GMR46598.1"/>
    <property type="molecule type" value="Genomic_DNA"/>
</dbReference>